<keyword evidence="1" id="KW-0812">Transmembrane</keyword>
<dbReference type="KEGG" id="psey:GU243_23670"/>
<dbReference type="AlphaFoldDB" id="A0A6P1ND14"/>
<name>A0A6P1ND14_9MICC</name>
<keyword evidence="3" id="KW-0614">Plasmid</keyword>
<dbReference type="Proteomes" id="UP000464186">
    <property type="component" value="Chromosome"/>
</dbReference>
<proteinExistence type="predicted"/>
<gene>
    <name evidence="2" type="ORF">GU243_00155</name>
    <name evidence="3" type="ORF">GU243_23670</name>
</gene>
<evidence type="ECO:0000313" key="2">
    <source>
        <dbReference type="EMBL" id="QHK18465.1"/>
    </source>
</evidence>
<evidence type="ECO:0000256" key="1">
    <source>
        <dbReference type="SAM" id="Phobius"/>
    </source>
</evidence>
<feature type="transmembrane region" description="Helical" evidence="1">
    <location>
        <begin position="34"/>
        <end position="59"/>
    </location>
</feature>
<keyword evidence="1" id="KW-0472">Membrane</keyword>
<dbReference type="EMBL" id="CP047898">
    <property type="protein sequence ID" value="QHK18465.1"/>
    <property type="molecule type" value="Genomic_DNA"/>
</dbReference>
<dbReference type="KEGG" id="psey:GU243_00155"/>
<organism evidence="2 4">
    <name type="scientific">Pseudarthrobacter psychrotolerans</name>
    <dbReference type="NCBI Taxonomy" id="2697569"/>
    <lineage>
        <taxon>Bacteria</taxon>
        <taxon>Bacillati</taxon>
        <taxon>Actinomycetota</taxon>
        <taxon>Actinomycetes</taxon>
        <taxon>Micrococcales</taxon>
        <taxon>Micrococcaceae</taxon>
        <taxon>Pseudarthrobacter</taxon>
    </lineage>
</organism>
<geneLocation type="plasmid" evidence="3 4">
    <name>unnamed1</name>
</geneLocation>
<evidence type="ECO:0000313" key="4">
    <source>
        <dbReference type="Proteomes" id="UP000464186"/>
    </source>
</evidence>
<dbReference type="Proteomes" id="UP000464186">
    <property type="component" value="Plasmid unnamed1"/>
</dbReference>
<accession>A0A6P1ND14</accession>
<reference evidence="2 4" key="1">
    <citation type="submission" date="2020-01" db="EMBL/GenBank/DDBJ databases">
        <title>Pseudarthrobacter psychrotolerans sp. nov., isolated from antarctic soil.</title>
        <authorList>
            <person name="Shin Y."/>
            <person name="Park W."/>
        </authorList>
    </citation>
    <scope>NUCLEOTIDE SEQUENCE [LARGE SCALE GENOMIC DNA]</scope>
    <source>
        <strain evidence="2 4">YJ56</strain>
        <plasmid evidence="3 4">unnamed1</plasmid>
    </source>
</reference>
<evidence type="ECO:0000313" key="3">
    <source>
        <dbReference type="EMBL" id="QHK22567.1"/>
    </source>
</evidence>
<protein>
    <submittedName>
        <fullName evidence="2">Uncharacterized protein</fullName>
    </submittedName>
</protein>
<keyword evidence="4" id="KW-1185">Reference proteome</keyword>
<sequence length="206" mass="21597">MFEGIATGFSQLPLAPEPVNPDQSPDYLAGLRDFAGQFLTGCIVLVVISAIVSVTLFVIGKMTALSNAQAKSLMWSGRVFLGAAIIGSVGGLIFWGSGLGKFNLMPAGAQQPTVEITKKPAKSTCASRVELGAGLFNQDDIAGAVKSLLSDEDSEKYKNTGSVIWLPKGPQCTSENHVADPCSKVEVYAGGSQIEVAPRNTSECKN</sequence>
<feature type="transmembrane region" description="Helical" evidence="1">
    <location>
        <begin position="79"/>
        <end position="97"/>
    </location>
</feature>
<dbReference type="EMBL" id="CP047899">
    <property type="protein sequence ID" value="QHK22567.1"/>
    <property type="molecule type" value="Genomic_DNA"/>
</dbReference>
<keyword evidence="1" id="KW-1133">Transmembrane helix</keyword>